<feature type="domain" description="HAT C-terminal dimerisation" evidence="1">
    <location>
        <begin position="54"/>
        <end position="105"/>
    </location>
</feature>
<dbReference type="Proteomes" id="UP001159363">
    <property type="component" value="Chromosome 1"/>
</dbReference>
<gene>
    <name evidence="2" type="ORF">PR048_001495</name>
</gene>
<accession>A0ABQ9II83</accession>
<proteinExistence type="predicted"/>
<comment type="caution">
    <text evidence="2">The sequence shown here is derived from an EMBL/GenBank/DDBJ whole genome shotgun (WGS) entry which is preliminary data.</text>
</comment>
<sequence>MFLNVVSNDEHDQLNEEFLAYTLWEPPTVLSIAKTATPDTYWNKVSSHESNGKPYFQTLCKLAKAMLILLHSNAAVERAFSNQNLIKTAQRSSLDSPMLNNLMHISMRKTTMKFQPTNKMRKKARHLIT</sequence>
<keyword evidence="3" id="KW-1185">Reference proteome</keyword>
<dbReference type="SUPFAM" id="SSF53098">
    <property type="entry name" value="Ribonuclease H-like"/>
    <property type="match status" value="1"/>
</dbReference>
<dbReference type="EMBL" id="JARBHB010000001">
    <property type="protein sequence ID" value="KAJ8896152.1"/>
    <property type="molecule type" value="Genomic_DNA"/>
</dbReference>
<evidence type="ECO:0000313" key="2">
    <source>
        <dbReference type="EMBL" id="KAJ8896152.1"/>
    </source>
</evidence>
<dbReference type="PANTHER" id="PTHR46880">
    <property type="entry name" value="RAS-ASSOCIATING DOMAIN-CONTAINING PROTEIN"/>
    <property type="match status" value="1"/>
</dbReference>
<reference evidence="2 3" key="1">
    <citation type="submission" date="2023-02" db="EMBL/GenBank/DDBJ databases">
        <title>LHISI_Scaffold_Assembly.</title>
        <authorList>
            <person name="Stuart O.P."/>
            <person name="Cleave R."/>
            <person name="Magrath M.J.L."/>
            <person name="Mikheyev A.S."/>
        </authorList>
    </citation>
    <scope>NUCLEOTIDE SEQUENCE [LARGE SCALE GENOMIC DNA]</scope>
    <source>
        <strain evidence="2">Daus_M_001</strain>
        <tissue evidence="2">Leg muscle</tissue>
    </source>
</reference>
<evidence type="ECO:0000313" key="3">
    <source>
        <dbReference type="Proteomes" id="UP001159363"/>
    </source>
</evidence>
<evidence type="ECO:0000259" key="1">
    <source>
        <dbReference type="Pfam" id="PF05699"/>
    </source>
</evidence>
<dbReference type="Pfam" id="PF05699">
    <property type="entry name" value="Dimer_Tnp_hAT"/>
    <property type="match status" value="1"/>
</dbReference>
<name>A0ABQ9II83_9NEOP</name>
<dbReference type="InterPro" id="IPR008906">
    <property type="entry name" value="HATC_C_dom"/>
</dbReference>
<protein>
    <recommendedName>
        <fullName evidence="1">HAT C-terminal dimerisation domain-containing protein</fullName>
    </recommendedName>
</protein>
<organism evidence="2 3">
    <name type="scientific">Dryococelus australis</name>
    <dbReference type="NCBI Taxonomy" id="614101"/>
    <lineage>
        <taxon>Eukaryota</taxon>
        <taxon>Metazoa</taxon>
        <taxon>Ecdysozoa</taxon>
        <taxon>Arthropoda</taxon>
        <taxon>Hexapoda</taxon>
        <taxon>Insecta</taxon>
        <taxon>Pterygota</taxon>
        <taxon>Neoptera</taxon>
        <taxon>Polyneoptera</taxon>
        <taxon>Phasmatodea</taxon>
        <taxon>Verophasmatodea</taxon>
        <taxon>Anareolatae</taxon>
        <taxon>Phasmatidae</taxon>
        <taxon>Eurycanthinae</taxon>
        <taxon>Dryococelus</taxon>
    </lineage>
</organism>
<dbReference type="PANTHER" id="PTHR46880:SF5">
    <property type="entry name" value="DUF4371 DOMAIN-CONTAINING PROTEIN"/>
    <property type="match status" value="1"/>
</dbReference>
<dbReference type="InterPro" id="IPR012337">
    <property type="entry name" value="RNaseH-like_sf"/>
</dbReference>